<dbReference type="PANTHER" id="PTHR11571">
    <property type="entry name" value="GLUTATHIONE S-TRANSFERASE"/>
    <property type="match status" value="1"/>
</dbReference>
<dbReference type="Pfam" id="PF14497">
    <property type="entry name" value="GST_C_3"/>
    <property type="match status" value="1"/>
</dbReference>
<dbReference type="SUPFAM" id="SSF47616">
    <property type="entry name" value="GST C-terminal domain-like"/>
    <property type="match status" value="1"/>
</dbReference>
<dbReference type="InterPro" id="IPR050213">
    <property type="entry name" value="GST_superfamily"/>
</dbReference>
<comment type="caution">
    <text evidence="3">The sequence shown here is derived from an EMBL/GenBank/DDBJ whole genome shotgun (WGS) entry which is preliminary data.</text>
</comment>
<name>A0A0F9U8C1_9ZZZZ</name>
<dbReference type="InterPro" id="IPR004045">
    <property type="entry name" value="Glutathione_S-Trfase_N"/>
</dbReference>
<dbReference type="PROSITE" id="PS50405">
    <property type="entry name" value="GST_CTER"/>
    <property type="match status" value="1"/>
</dbReference>
<accession>A0A0F9U8C1</accession>
<dbReference type="GO" id="GO:0006749">
    <property type="term" value="P:glutathione metabolic process"/>
    <property type="evidence" value="ECO:0007669"/>
    <property type="project" value="TreeGrafter"/>
</dbReference>
<dbReference type="InterPro" id="IPR036282">
    <property type="entry name" value="Glutathione-S-Trfase_C_sf"/>
</dbReference>
<dbReference type="EMBL" id="LAZR01000118">
    <property type="protein sequence ID" value="KKN89470.1"/>
    <property type="molecule type" value="Genomic_DNA"/>
</dbReference>
<evidence type="ECO:0008006" key="4">
    <source>
        <dbReference type="Google" id="ProtNLM"/>
    </source>
</evidence>
<proteinExistence type="predicted"/>
<feature type="domain" description="GST C-terminal" evidence="2">
    <location>
        <begin position="106"/>
        <end position="254"/>
    </location>
</feature>
<evidence type="ECO:0000313" key="3">
    <source>
        <dbReference type="EMBL" id="KKN89470.1"/>
    </source>
</evidence>
<dbReference type="AlphaFoldDB" id="A0A0F9U8C1"/>
<gene>
    <name evidence="3" type="ORF">LCGC14_0238010</name>
</gene>
<evidence type="ECO:0000259" key="1">
    <source>
        <dbReference type="PROSITE" id="PS50404"/>
    </source>
</evidence>
<sequence length="257" mass="28221">MVALVDRNDAKEAAMAYDLYYWPMIPGRGEYVRLVLEAAGAPYRDVARLPESEGGGIGAMMAFVAGRHGHRTPFAPPFLVDGDLLISQTAEICAFLGERHGLAPKDEADRLFARSIALTTADFVNEAHDTHHPVGIEDYYEDQKSEAKRRAAGFRDKRMPKYLGWYERLIAANPAGSGFLVGADLSYADLGLFQTLAGLAYAFPRRMAALAADYPKTEALAARVAAHPAVAAYLASKRRIAFNEDGIFRYYPELDAD</sequence>
<feature type="domain" description="GST N-terminal" evidence="1">
    <location>
        <begin position="15"/>
        <end position="104"/>
    </location>
</feature>
<evidence type="ECO:0000259" key="2">
    <source>
        <dbReference type="PROSITE" id="PS50405"/>
    </source>
</evidence>
<dbReference type="InterPro" id="IPR004046">
    <property type="entry name" value="GST_C"/>
</dbReference>
<dbReference type="PROSITE" id="PS50404">
    <property type="entry name" value="GST_NTER"/>
    <property type="match status" value="1"/>
</dbReference>
<dbReference type="Gene3D" id="1.20.1050.10">
    <property type="match status" value="1"/>
</dbReference>
<dbReference type="GO" id="GO:0004364">
    <property type="term" value="F:glutathione transferase activity"/>
    <property type="evidence" value="ECO:0007669"/>
    <property type="project" value="TreeGrafter"/>
</dbReference>
<dbReference type="PANTHER" id="PTHR11571:SF263">
    <property type="entry name" value="GLUTATHIONE S-TRANSFERASE"/>
    <property type="match status" value="1"/>
</dbReference>
<dbReference type="CDD" id="cd03192">
    <property type="entry name" value="GST_C_Sigma_like"/>
    <property type="match status" value="1"/>
</dbReference>
<reference evidence="3" key="1">
    <citation type="journal article" date="2015" name="Nature">
        <title>Complex archaea that bridge the gap between prokaryotes and eukaryotes.</title>
        <authorList>
            <person name="Spang A."/>
            <person name="Saw J.H."/>
            <person name="Jorgensen S.L."/>
            <person name="Zaremba-Niedzwiedzka K."/>
            <person name="Martijn J."/>
            <person name="Lind A.E."/>
            <person name="van Eijk R."/>
            <person name="Schleper C."/>
            <person name="Guy L."/>
            <person name="Ettema T.J."/>
        </authorList>
    </citation>
    <scope>NUCLEOTIDE SEQUENCE</scope>
</reference>
<protein>
    <recommendedName>
        <fullName evidence="4">Glutathione S-transferase</fullName>
    </recommendedName>
</protein>
<organism evidence="3">
    <name type="scientific">marine sediment metagenome</name>
    <dbReference type="NCBI Taxonomy" id="412755"/>
    <lineage>
        <taxon>unclassified sequences</taxon>
        <taxon>metagenomes</taxon>
        <taxon>ecological metagenomes</taxon>
    </lineage>
</organism>
<dbReference type="InterPro" id="IPR010987">
    <property type="entry name" value="Glutathione-S-Trfase_C-like"/>
</dbReference>
<dbReference type="InterPro" id="IPR036249">
    <property type="entry name" value="Thioredoxin-like_sf"/>
</dbReference>
<dbReference type="SUPFAM" id="SSF52833">
    <property type="entry name" value="Thioredoxin-like"/>
    <property type="match status" value="1"/>
</dbReference>
<dbReference type="Gene3D" id="3.40.30.10">
    <property type="entry name" value="Glutaredoxin"/>
    <property type="match status" value="1"/>
</dbReference>